<proteinExistence type="predicted"/>
<keyword evidence="3 5" id="KW-1133">Transmembrane helix</keyword>
<name>A0AAD7Y7M5_MYTSE</name>
<feature type="domain" description="Amino acid transporter transmembrane" evidence="6">
    <location>
        <begin position="48"/>
        <end position="318"/>
    </location>
</feature>
<feature type="transmembrane region" description="Helical" evidence="5">
    <location>
        <begin position="181"/>
        <end position="199"/>
    </location>
</feature>
<dbReference type="GO" id="GO:0015179">
    <property type="term" value="F:L-amino acid transmembrane transporter activity"/>
    <property type="evidence" value="ECO:0007669"/>
    <property type="project" value="TreeGrafter"/>
</dbReference>
<keyword evidence="8" id="KW-1185">Reference proteome</keyword>
<dbReference type="AlphaFoldDB" id="A0AAD7Y7M5"/>
<evidence type="ECO:0000256" key="5">
    <source>
        <dbReference type="SAM" id="Phobius"/>
    </source>
</evidence>
<feature type="transmembrane region" description="Helical" evidence="5">
    <location>
        <begin position="277"/>
        <end position="303"/>
    </location>
</feature>
<feature type="transmembrane region" description="Helical" evidence="5">
    <location>
        <begin position="246"/>
        <end position="265"/>
    </location>
</feature>
<feature type="transmembrane region" description="Helical" evidence="5">
    <location>
        <begin position="206"/>
        <end position="226"/>
    </location>
</feature>
<feature type="transmembrane region" description="Helical" evidence="5">
    <location>
        <begin position="139"/>
        <end position="161"/>
    </location>
</feature>
<evidence type="ECO:0000256" key="4">
    <source>
        <dbReference type="ARBA" id="ARBA00023136"/>
    </source>
</evidence>
<dbReference type="Pfam" id="PF01490">
    <property type="entry name" value="Aa_trans"/>
    <property type="match status" value="1"/>
</dbReference>
<keyword evidence="2 5" id="KW-0812">Transmembrane</keyword>
<gene>
    <name evidence="7" type="ORF">PYW07_010721</name>
</gene>
<evidence type="ECO:0000256" key="1">
    <source>
        <dbReference type="ARBA" id="ARBA00004141"/>
    </source>
</evidence>
<feature type="transmembrane region" description="Helical" evidence="5">
    <location>
        <begin position="47"/>
        <end position="70"/>
    </location>
</feature>
<evidence type="ECO:0000313" key="7">
    <source>
        <dbReference type="EMBL" id="KAJ8705944.1"/>
    </source>
</evidence>
<dbReference type="EMBL" id="JARGEI010000029">
    <property type="protein sequence ID" value="KAJ8705944.1"/>
    <property type="molecule type" value="Genomic_DNA"/>
</dbReference>
<evidence type="ECO:0000259" key="6">
    <source>
        <dbReference type="Pfam" id="PF01490"/>
    </source>
</evidence>
<reference evidence="7" key="1">
    <citation type="submission" date="2023-03" db="EMBL/GenBank/DDBJ databases">
        <title>Chromosome-level genomes of two armyworms, Mythimna separata and Mythimna loreyi, provide insights into the biosynthesis and reception of sex pheromones.</title>
        <authorList>
            <person name="Zhao H."/>
        </authorList>
    </citation>
    <scope>NUCLEOTIDE SEQUENCE</scope>
    <source>
        <strain evidence="7">BeijingLab</strain>
        <tissue evidence="7">Pupa</tissue>
    </source>
</reference>
<accession>A0AAD7Y7M5</accession>
<dbReference type="PANTHER" id="PTHR22950">
    <property type="entry name" value="AMINO ACID TRANSPORTER"/>
    <property type="match status" value="1"/>
</dbReference>
<dbReference type="PANTHER" id="PTHR22950:SF349">
    <property type="entry name" value="AMINO ACID TRANSPORTER TRANSMEMBRANE DOMAIN-CONTAINING PROTEIN"/>
    <property type="match status" value="1"/>
</dbReference>
<feature type="transmembrane region" description="Helical" evidence="5">
    <location>
        <begin position="76"/>
        <end position="100"/>
    </location>
</feature>
<dbReference type="Proteomes" id="UP001231518">
    <property type="component" value="Chromosome 26"/>
</dbReference>
<keyword evidence="4 5" id="KW-0472">Membrane</keyword>
<protein>
    <recommendedName>
        <fullName evidence="6">Amino acid transporter transmembrane domain-containing protein</fullName>
    </recommendedName>
</protein>
<evidence type="ECO:0000256" key="3">
    <source>
        <dbReference type="ARBA" id="ARBA00022989"/>
    </source>
</evidence>
<organism evidence="7 8">
    <name type="scientific">Mythimna separata</name>
    <name type="common">Oriental armyworm</name>
    <name type="synonym">Pseudaletia separata</name>
    <dbReference type="NCBI Taxonomy" id="271217"/>
    <lineage>
        <taxon>Eukaryota</taxon>
        <taxon>Metazoa</taxon>
        <taxon>Ecdysozoa</taxon>
        <taxon>Arthropoda</taxon>
        <taxon>Hexapoda</taxon>
        <taxon>Insecta</taxon>
        <taxon>Pterygota</taxon>
        <taxon>Neoptera</taxon>
        <taxon>Endopterygota</taxon>
        <taxon>Lepidoptera</taxon>
        <taxon>Glossata</taxon>
        <taxon>Ditrysia</taxon>
        <taxon>Noctuoidea</taxon>
        <taxon>Noctuidae</taxon>
        <taxon>Noctuinae</taxon>
        <taxon>Hadenini</taxon>
        <taxon>Mythimna</taxon>
    </lineage>
</organism>
<evidence type="ECO:0000313" key="8">
    <source>
        <dbReference type="Proteomes" id="UP001231518"/>
    </source>
</evidence>
<evidence type="ECO:0000256" key="2">
    <source>
        <dbReference type="ARBA" id="ARBA00022692"/>
    </source>
</evidence>
<dbReference type="InterPro" id="IPR013057">
    <property type="entry name" value="AA_transpt_TM"/>
</dbReference>
<sequence>MVLQVPNISCVCENESKARFESKNSPVDAENYDYYSKRTYLTRPNNLIESVIHMLMCGLGGGLVALHAAYMECGLFTAMAANVILSAAVGYCVCILVWSAQNLYGRVEMHELTYPDVMEAAVLLSPWPKFRKAARGLRYLVEVTLVCHLYGTCCVFIIMIARNMKELGTGDGAITDSGNPSLRVIILCLIVPCTIICMVTDLKKLAPFALICDLFGVALILVLLWFSLRDIKDSPMDRPPYKSVTGLVEFICVCIFVLEPMCYALPIENNMKHPKKFHYVVLAAMPIYTVAMLTVGFFGYWYYGEYAVAPITVHFPFTS</sequence>
<comment type="subcellular location">
    <subcellularLocation>
        <location evidence="1">Membrane</location>
        <topology evidence="1">Multi-pass membrane protein</topology>
    </subcellularLocation>
</comment>
<comment type="caution">
    <text evidence="7">The sequence shown here is derived from an EMBL/GenBank/DDBJ whole genome shotgun (WGS) entry which is preliminary data.</text>
</comment>
<dbReference type="GO" id="GO:0005774">
    <property type="term" value="C:vacuolar membrane"/>
    <property type="evidence" value="ECO:0007669"/>
    <property type="project" value="TreeGrafter"/>
</dbReference>